<evidence type="ECO:0000256" key="2">
    <source>
        <dbReference type="ARBA" id="ARBA00023315"/>
    </source>
</evidence>
<dbReference type="RefSeq" id="WP_150022764.1">
    <property type="nucleotide sequence ID" value="NZ_VWOJ01000002.1"/>
</dbReference>
<organism evidence="4 5">
    <name type="scientific">Alkalicaulis satelles</name>
    <dbReference type="NCBI Taxonomy" id="2609175"/>
    <lineage>
        <taxon>Bacteria</taxon>
        <taxon>Pseudomonadati</taxon>
        <taxon>Pseudomonadota</taxon>
        <taxon>Alphaproteobacteria</taxon>
        <taxon>Maricaulales</taxon>
        <taxon>Maricaulaceae</taxon>
        <taxon>Alkalicaulis</taxon>
    </lineage>
</organism>
<keyword evidence="1 4" id="KW-0808">Transferase</keyword>
<evidence type="ECO:0000313" key="5">
    <source>
        <dbReference type="Proteomes" id="UP000325122"/>
    </source>
</evidence>
<feature type="domain" description="N-acetyltransferase" evidence="3">
    <location>
        <begin position="22"/>
        <end position="172"/>
    </location>
</feature>
<keyword evidence="5" id="KW-1185">Reference proteome</keyword>
<reference evidence="4 5" key="1">
    <citation type="submission" date="2019-09" db="EMBL/GenBank/DDBJ databases">
        <authorList>
            <person name="Kevbrin V."/>
            <person name="Grouzdev D.S."/>
        </authorList>
    </citation>
    <scope>NUCLEOTIDE SEQUENCE [LARGE SCALE GENOMIC DNA]</scope>
    <source>
        <strain evidence="4 5">G-192</strain>
    </source>
</reference>
<dbReference type="PANTHER" id="PTHR43877">
    <property type="entry name" value="AMINOALKYLPHOSPHONATE N-ACETYLTRANSFERASE-RELATED-RELATED"/>
    <property type="match status" value="1"/>
</dbReference>
<name>A0A5M6ZFH5_9PROT</name>
<evidence type="ECO:0000313" key="4">
    <source>
        <dbReference type="EMBL" id="KAA5803496.1"/>
    </source>
</evidence>
<protein>
    <submittedName>
        <fullName evidence="4">GNAT family N-acetyltransferase</fullName>
    </submittedName>
</protein>
<dbReference type="InterPro" id="IPR000182">
    <property type="entry name" value="GNAT_dom"/>
</dbReference>
<gene>
    <name evidence="4" type="ORF">F1654_06730</name>
</gene>
<accession>A0A5M6ZFH5</accession>
<dbReference type="InterPro" id="IPR050832">
    <property type="entry name" value="Bact_Acetyltransf"/>
</dbReference>
<dbReference type="Gene3D" id="3.40.630.30">
    <property type="match status" value="1"/>
</dbReference>
<dbReference type="CDD" id="cd04301">
    <property type="entry name" value="NAT_SF"/>
    <property type="match status" value="1"/>
</dbReference>
<sequence>MSVLVRQAEPGDERALALAGAATFLDSYAGVVDGAAIVRHCFERHTPQVYAAALADPAQALWIAEAAPGGAPVGYLHLAPPGLPVETRPGDIEMKRIYVLSRLQRTGLGLRLLEHGLAHARAAGRSRMLLGVYQGNERAIAFYKAQGFHQAGEREFDVGGRVYCDWVMARDI</sequence>
<keyword evidence="2" id="KW-0012">Acyltransferase</keyword>
<dbReference type="GO" id="GO:0016747">
    <property type="term" value="F:acyltransferase activity, transferring groups other than amino-acyl groups"/>
    <property type="evidence" value="ECO:0007669"/>
    <property type="project" value="InterPro"/>
</dbReference>
<dbReference type="SUPFAM" id="SSF55729">
    <property type="entry name" value="Acyl-CoA N-acyltransferases (Nat)"/>
    <property type="match status" value="1"/>
</dbReference>
<dbReference type="Pfam" id="PF00583">
    <property type="entry name" value="Acetyltransf_1"/>
    <property type="match status" value="1"/>
</dbReference>
<dbReference type="Proteomes" id="UP000325122">
    <property type="component" value="Unassembled WGS sequence"/>
</dbReference>
<dbReference type="PROSITE" id="PS51186">
    <property type="entry name" value="GNAT"/>
    <property type="match status" value="1"/>
</dbReference>
<evidence type="ECO:0000256" key="1">
    <source>
        <dbReference type="ARBA" id="ARBA00022679"/>
    </source>
</evidence>
<dbReference type="InterPro" id="IPR016181">
    <property type="entry name" value="Acyl_CoA_acyltransferase"/>
</dbReference>
<dbReference type="EMBL" id="VWOJ01000002">
    <property type="protein sequence ID" value="KAA5803496.1"/>
    <property type="molecule type" value="Genomic_DNA"/>
</dbReference>
<proteinExistence type="predicted"/>
<dbReference type="PANTHER" id="PTHR43877:SF1">
    <property type="entry name" value="ACETYLTRANSFERASE"/>
    <property type="match status" value="1"/>
</dbReference>
<dbReference type="AlphaFoldDB" id="A0A5M6ZFH5"/>
<comment type="caution">
    <text evidence="4">The sequence shown here is derived from an EMBL/GenBank/DDBJ whole genome shotgun (WGS) entry which is preliminary data.</text>
</comment>
<evidence type="ECO:0000259" key="3">
    <source>
        <dbReference type="PROSITE" id="PS51186"/>
    </source>
</evidence>